<reference evidence="3 4" key="1">
    <citation type="submission" date="2017-04" db="EMBL/GenBank/DDBJ databases">
        <authorList>
            <person name="Afonso C.L."/>
            <person name="Miller P.J."/>
            <person name="Scott M.A."/>
            <person name="Spackman E."/>
            <person name="Goraichik I."/>
            <person name="Dimitrov K.M."/>
            <person name="Suarez D.L."/>
            <person name="Swayne D.E."/>
        </authorList>
    </citation>
    <scope>NUCLEOTIDE SEQUENCE [LARGE SCALE GENOMIC DNA]</scope>
    <source>
        <strain evidence="3 4">DSM 12555</strain>
    </source>
</reference>
<name>A0A1W1XAQ0_9CLOT</name>
<evidence type="ECO:0000313" key="3">
    <source>
        <dbReference type="EMBL" id="SMC21002.1"/>
    </source>
</evidence>
<dbReference type="EMBL" id="FWXH01000003">
    <property type="protein sequence ID" value="SMC21002.1"/>
    <property type="molecule type" value="Genomic_DNA"/>
</dbReference>
<sequence length="300" mass="34217">MLEINLSIIILNWNAKDLLKDCLNSIYKNTKDLSYEIIIVDNNSSDRSCAMVKENFLHRENCSLIENKDNKGFAWGNNQAIRVAKGRAILLLNPDTLVNEEAINKTYECLVNDEKLGVAGCKVLNTDGTLQLACRRMAPRPKDAFFKIFGISKLFKNNKNLTRYNLTHVSEDEFLDVDSVSGCFLMIKREVIDKIGLLDETFFMYGEEMDWCMRAKKAGYIVRYCPVGTIIHYKGESSKKLGVKATYEFYRAMIIFYNKYNKGESIFLFDWVVYIGIVLLGTVAIIKNMLVPNGRVGTKG</sequence>
<dbReference type="RefSeq" id="WP_084114612.1">
    <property type="nucleotide sequence ID" value="NZ_FWXH01000003.1"/>
</dbReference>
<keyword evidence="4" id="KW-1185">Reference proteome</keyword>
<keyword evidence="1" id="KW-0812">Transmembrane</keyword>
<dbReference type="Pfam" id="PF00535">
    <property type="entry name" value="Glycos_transf_2"/>
    <property type="match status" value="1"/>
</dbReference>
<dbReference type="Proteomes" id="UP000192468">
    <property type="component" value="Unassembled WGS sequence"/>
</dbReference>
<protein>
    <recommendedName>
        <fullName evidence="2">Glycosyltransferase 2-like domain-containing protein</fullName>
    </recommendedName>
</protein>
<dbReference type="PANTHER" id="PTHR43179">
    <property type="entry name" value="RHAMNOSYLTRANSFERASE WBBL"/>
    <property type="match status" value="1"/>
</dbReference>
<dbReference type="AlphaFoldDB" id="A0A1W1XAQ0"/>
<gene>
    <name evidence="3" type="ORF">SAMN02745134_01171</name>
</gene>
<feature type="domain" description="Glycosyltransferase 2-like" evidence="2">
    <location>
        <begin position="7"/>
        <end position="160"/>
    </location>
</feature>
<dbReference type="InterPro" id="IPR029044">
    <property type="entry name" value="Nucleotide-diphossugar_trans"/>
</dbReference>
<dbReference type="STRING" id="1121291.SAMN02745134_01171"/>
<dbReference type="InterPro" id="IPR001173">
    <property type="entry name" value="Glyco_trans_2-like"/>
</dbReference>
<evidence type="ECO:0000313" key="4">
    <source>
        <dbReference type="Proteomes" id="UP000192468"/>
    </source>
</evidence>
<organism evidence="3 4">
    <name type="scientific">Clostridium acidisoli DSM 12555</name>
    <dbReference type="NCBI Taxonomy" id="1121291"/>
    <lineage>
        <taxon>Bacteria</taxon>
        <taxon>Bacillati</taxon>
        <taxon>Bacillota</taxon>
        <taxon>Clostridia</taxon>
        <taxon>Eubacteriales</taxon>
        <taxon>Clostridiaceae</taxon>
        <taxon>Clostridium</taxon>
    </lineage>
</organism>
<keyword evidence="1" id="KW-1133">Transmembrane helix</keyword>
<dbReference type="CDD" id="cd04186">
    <property type="entry name" value="GT_2_like_c"/>
    <property type="match status" value="1"/>
</dbReference>
<dbReference type="Gene3D" id="3.90.550.10">
    <property type="entry name" value="Spore Coat Polysaccharide Biosynthesis Protein SpsA, Chain A"/>
    <property type="match status" value="1"/>
</dbReference>
<feature type="transmembrane region" description="Helical" evidence="1">
    <location>
        <begin position="266"/>
        <end position="286"/>
    </location>
</feature>
<dbReference type="OrthoDB" id="9813495at2"/>
<accession>A0A1W1XAQ0</accession>
<keyword evidence="1" id="KW-0472">Membrane</keyword>
<dbReference type="PANTHER" id="PTHR43179:SF7">
    <property type="entry name" value="RHAMNOSYLTRANSFERASE WBBL"/>
    <property type="match status" value="1"/>
</dbReference>
<proteinExistence type="predicted"/>
<dbReference type="SUPFAM" id="SSF53448">
    <property type="entry name" value="Nucleotide-diphospho-sugar transferases"/>
    <property type="match status" value="1"/>
</dbReference>
<evidence type="ECO:0000259" key="2">
    <source>
        <dbReference type="Pfam" id="PF00535"/>
    </source>
</evidence>
<evidence type="ECO:0000256" key="1">
    <source>
        <dbReference type="SAM" id="Phobius"/>
    </source>
</evidence>